<organism evidence="2 3">
    <name type="scientific">Dreissena polymorpha</name>
    <name type="common">Zebra mussel</name>
    <name type="synonym">Mytilus polymorpha</name>
    <dbReference type="NCBI Taxonomy" id="45954"/>
    <lineage>
        <taxon>Eukaryota</taxon>
        <taxon>Metazoa</taxon>
        <taxon>Spiralia</taxon>
        <taxon>Lophotrochozoa</taxon>
        <taxon>Mollusca</taxon>
        <taxon>Bivalvia</taxon>
        <taxon>Autobranchia</taxon>
        <taxon>Heteroconchia</taxon>
        <taxon>Euheterodonta</taxon>
        <taxon>Imparidentia</taxon>
        <taxon>Neoheterodontei</taxon>
        <taxon>Myida</taxon>
        <taxon>Dreissenoidea</taxon>
        <taxon>Dreissenidae</taxon>
        <taxon>Dreissena</taxon>
    </lineage>
</organism>
<comment type="caution">
    <text evidence="2">The sequence shown here is derived from an EMBL/GenBank/DDBJ whole genome shotgun (WGS) entry which is preliminary data.</text>
</comment>
<evidence type="ECO:0000313" key="2">
    <source>
        <dbReference type="EMBL" id="KAH3773012.1"/>
    </source>
</evidence>
<name>A0A9D4E7B1_DREPO</name>
<sequence>MPWIKGHSDAEDSGGSWGNSGWTSSAHSGGHGSRFGSSSWGACDRPEDPCPLGTHLDKCINCNKTRWSNRGLMQSHYDENCPGCRRERSFRSNGMDQFGGYLSADFATGVMLLGTLYANAQKEESEETQPKTLGFLGSAKRLKNRLAPLVASRSLWDDTYCKSPLPSPSSSAIEEEAQVVDGNADLSLTKMSNGDKITLLPASNGKISTIKVKGFKSLWSVIAPKKLATRSLFRSREVQPRMCTHISLWGPRDNLPKLCATKSLFK</sequence>
<feature type="compositionally biased region" description="Low complexity" evidence="1">
    <location>
        <begin position="19"/>
        <end position="30"/>
    </location>
</feature>
<protein>
    <submittedName>
        <fullName evidence="2">Uncharacterized protein</fullName>
    </submittedName>
</protein>
<evidence type="ECO:0000313" key="3">
    <source>
        <dbReference type="Proteomes" id="UP000828390"/>
    </source>
</evidence>
<gene>
    <name evidence="2" type="ORF">DPMN_174360</name>
</gene>
<evidence type="ECO:0000256" key="1">
    <source>
        <dbReference type="SAM" id="MobiDB-lite"/>
    </source>
</evidence>
<dbReference type="AlphaFoldDB" id="A0A9D4E7B1"/>
<dbReference type="EMBL" id="JAIWYP010000009">
    <property type="protein sequence ID" value="KAH3773012.1"/>
    <property type="molecule type" value="Genomic_DNA"/>
</dbReference>
<reference evidence="2" key="1">
    <citation type="journal article" date="2019" name="bioRxiv">
        <title>The Genome of the Zebra Mussel, Dreissena polymorpha: A Resource for Invasive Species Research.</title>
        <authorList>
            <person name="McCartney M.A."/>
            <person name="Auch B."/>
            <person name="Kono T."/>
            <person name="Mallez S."/>
            <person name="Zhang Y."/>
            <person name="Obille A."/>
            <person name="Becker A."/>
            <person name="Abrahante J.E."/>
            <person name="Garbe J."/>
            <person name="Badalamenti J.P."/>
            <person name="Herman A."/>
            <person name="Mangelson H."/>
            <person name="Liachko I."/>
            <person name="Sullivan S."/>
            <person name="Sone E.D."/>
            <person name="Koren S."/>
            <person name="Silverstein K.A.T."/>
            <person name="Beckman K.B."/>
            <person name="Gohl D.M."/>
        </authorList>
    </citation>
    <scope>NUCLEOTIDE SEQUENCE</scope>
    <source>
        <strain evidence="2">Duluth1</strain>
        <tissue evidence="2">Whole animal</tissue>
    </source>
</reference>
<feature type="compositionally biased region" description="Basic and acidic residues" evidence="1">
    <location>
        <begin position="1"/>
        <end position="10"/>
    </location>
</feature>
<keyword evidence="3" id="KW-1185">Reference proteome</keyword>
<proteinExistence type="predicted"/>
<reference evidence="2" key="2">
    <citation type="submission" date="2020-11" db="EMBL/GenBank/DDBJ databases">
        <authorList>
            <person name="McCartney M.A."/>
            <person name="Auch B."/>
            <person name="Kono T."/>
            <person name="Mallez S."/>
            <person name="Becker A."/>
            <person name="Gohl D.M."/>
            <person name="Silverstein K.A.T."/>
            <person name="Koren S."/>
            <person name="Bechman K.B."/>
            <person name="Herman A."/>
            <person name="Abrahante J.E."/>
            <person name="Garbe J."/>
        </authorList>
    </citation>
    <scope>NUCLEOTIDE SEQUENCE</scope>
    <source>
        <strain evidence="2">Duluth1</strain>
        <tissue evidence="2">Whole animal</tissue>
    </source>
</reference>
<feature type="region of interest" description="Disordered" evidence="1">
    <location>
        <begin position="1"/>
        <end position="30"/>
    </location>
</feature>
<accession>A0A9D4E7B1</accession>
<dbReference type="Proteomes" id="UP000828390">
    <property type="component" value="Unassembled WGS sequence"/>
</dbReference>